<evidence type="ECO:0000256" key="1">
    <source>
        <dbReference type="SAM" id="Phobius"/>
    </source>
</evidence>
<feature type="transmembrane region" description="Helical" evidence="1">
    <location>
        <begin position="176"/>
        <end position="196"/>
    </location>
</feature>
<keyword evidence="1" id="KW-1133">Transmembrane helix</keyword>
<keyword evidence="1" id="KW-0812">Transmembrane</keyword>
<organism evidence="2 3">
    <name type="scientific">Corallococcus exercitus</name>
    <dbReference type="NCBI Taxonomy" id="2316736"/>
    <lineage>
        <taxon>Bacteria</taxon>
        <taxon>Pseudomonadati</taxon>
        <taxon>Myxococcota</taxon>
        <taxon>Myxococcia</taxon>
        <taxon>Myxococcales</taxon>
        <taxon>Cystobacterineae</taxon>
        <taxon>Myxococcaceae</taxon>
        <taxon>Corallococcus</taxon>
    </lineage>
</organism>
<dbReference type="Pfam" id="PF14023">
    <property type="entry name" value="Bestrophin-like"/>
    <property type="match status" value="1"/>
</dbReference>
<comment type="caution">
    <text evidence="2">The sequence shown here is derived from an EMBL/GenBank/DDBJ whole genome shotgun (WGS) entry which is preliminary data.</text>
</comment>
<dbReference type="RefSeq" id="WP_171417501.1">
    <property type="nucleotide sequence ID" value="NZ_JABFJW010000173.1"/>
</dbReference>
<proteinExistence type="predicted"/>
<keyword evidence="1" id="KW-0472">Membrane</keyword>
<dbReference type="AlphaFoldDB" id="A0A7Y4NG60"/>
<evidence type="ECO:0000313" key="3">
    <source>
        <dbReference type="Proteomes" id="UP000528460"/>
    </source>
</evidence>
<dbReference type="InterPro" id="IPR025333">
    <property type="entry name" value="DUF4239"/>
</dbReference>
<name>A0A7Y4NG60_9BACT</name>
<evidence type="ECO:0008006" key="4">
    <source>
        <dbReference type="Google" id="ProtNLM"/>
    </source>
</evidence>
<protein>
    <recommendedName>
        <fullName evidence="4">DUF4239 domain-containing protein</fullName>
    </recommendedName>
</protein>
<accession>A0A7Y4NG60</accession>
<dbReference type="EMBL" id="JABFJW010000173">
    <property type="protein sequence ID" value="NOK11650.1"/>
    <property type="molecule type" value="Genomic_DNA"/>
</dbReference>
<dbReference type="Proteomes" id="UP000528460">
    <property type="component" value="Unassembled WGS sequence"/>
</dbReference>
<evidence type="ECO:0000313" key="2">
    <source>
        <dbReference type="EMBL" id="NOK11650.1"/>
    </source>
</evidence>
<sequence>MRIVEMMPTWALALGVLALLFLSLEFGYRLSHRTPGLDDVAALQASVLGLVALLLAFSFSMAAERYTLRRDLVVKEANAIGTFYLRSGFLPEPTRGELRTRLRRYVDVRLDAYVDAKDPERFAQWLRESDALQAQLWALLDAVAPGTPTAVLTLTTQALNDVLDVSAERLEASRNIIPNSIFVLLLIGMLGSAMLLGFRPDTRNRGGLPWVIFVVILTAVMFTLVDLDVPLRGRMHSDQHALYELQQQLRSHP</sequence>
<reference evidence="2 3" key="1">
    <citation type="submission" date="2020-05" db="EMBL/GenBank/DDBJ databases">
        <authorList>
            <person name="Whitworth D."/>
        </authorList>
    </citation>
    <scope>NUCLEOTIDE SEQUENCE [LARGE SCALE GENOMIC DNA]</scope>
    <source>
        <strain evidence="2 3">CA046A</strain>
    </source>
</reference>
<gene>
    <name evidence="2" type="ORF">HNS30_21650</name>
</gene>
<feature type="transmembrane region" description="Helical" evidence="1">
    <location>
        <begin position="208"/>
        <end position="227"/>
    </location>
</feature>
<feature type="transmembrane region" description="Helical" evidence="1">
    <location>
        <begin position="43"/>
        <end position="63"/>
    </location>
</feature>